<evidence type="ECO:0000313" key="5">
    <source>
        <dbReference type="EMBL" id="MBW3099259.1"/>
    </source>
</evidence>
<evidence type="ECO:0000259" key="4">
    <source>
        <dbReference type="PROSITE" id="PS51736"/>
    </source>
</evidence>
<dbReference type="SMART" id="SM00857">
    <property type="entry name" value="Resolvase"/>
    <property type="match status" value="1"/>
</dbReference>
<dbReference type="InterPro" id="IPR006118">
    <property type="entry name" value="Recombinase_CS"/>
</dbReference>
<organism evidence="5 6">
    <name type="scientific">Pseudohoeflea coraliihabitans</name>
    <dbReference type="NCBI Taxonomy" id="2860393"/>
    <lineage>
        <taxon>Bacteria</taxon>
        <taxon>Pseudomonadati</taxon>
        <taxon>Pseudomonadota</taxon>
        <taxon>Alphaproteobacteria</taxon>
        <taxon>Hyphomicrobiales</taxon>
        <taxon>Rhizobiaceae</taxon>
        <taxon>Pseudohoeflea</taxon>
    </lineage>
</organism>
<accession>A0ABS6WTG5</accession>
<proteinExistence type="predicted"/>
<keyword evidence="6" id="KW-1185">Reference proteome</keyword>
<dbReference type="Pfam" id="PF00239">
    <property type="entry name" value="Resolvase"/>
    <property type="match status" value="1"/>
</dbReference>
<dbReference type="PANTHER" id="PTHR30461:SF2">
    <property type="entry name" value="SERINE RECOMBINASE PINE-RELATED"/>
    <property type="match status" value="1"/>
</dbReference>
<feature type="domain" description="Resolvase/invertase-type recombinase catalytic" evidence="4">
    <location>
        <begin position="1"/>
        <end position="134"/>
    </location>
</feature>
<dbReference type="InterPro" id="IPR050639">
    <property type="entry name" value="SSR_resolvase"/>
</dbReference>
<keyword evidence="2" id="KW-0233">DNA recombination</keyword>
<dbReference type="EMBL" id="JAHWQX010000010">
    <property type="protein sequence ID" value="MBW3099259.1"/>
    <property type="molecule type" value="Genomic_DNA"/>
</dbReference>
<dbReference type="InterPro" id="IPR006119">
    <property type="entry name" value="Resolv_N"/>
</dbReference>
<dbReference type="CDD" id="cd03768">
    <property type="entry name" value="SR_ResInv"/>
    <property type="match status" value="1"/>
</dbReference>
<dbReference type="RefSeq" id="WP_219203587.1">
    <property type="nucleotide sequence ID" value="NZ_JAHWQX010000010.1"/>
</dbReference>
<dbReference type="PROSITE" id="PS00397">
    <property type="entry name" value="RECOMBINASES_1"/>
    <property type="match status" value="1"/>
</dbReference>
<gene>
    <name evidence="5" type="ORF">KY465_18410</name>
</gene>
<dbReference type="PANTHER" id="PTHR30461">
    <property type="entry name" value="DNA-INVERTASE FROM LAMBDOID PROPHAGE"/>
    <property type="match status" value="1"/>
</dbReference>
<dbReference type="Proteomes" id="UP001430804">
    <property type="component" value="Unassembled WGS sequence"/>
</dbReference>
<evidence type="ECO:0000313" key="6">
    <source>
        <dbReference type="Proteomes" id="UP001430804"/>
    </source>
</evidence>
<sequence>MIGYARVSTSGQTLAAQIEQLKAAGCTTIFQETASGARADRPQLKKAIAALPPDGVLMVTRLDRLARSTRDLLNIVAQIEAQHARFRSLAEAWADTTTPAGRLMLTVLGGLAEFERSLIAERTGEGRARAVKAGKRLGRRPLLTGTQQAEALRMAGEDKSHAEIGQLLRVSRSTVTRFLARAQTG</sequence>
<evidence type="ECO:0000256" key="2">
    <source>
        <dbReference type="ARBA" id="ARBA00023172"/>
    </source>
</evidence>
<feature type="active site" description="O-(5'-phospho-DNA)-serine intermediate" evidence="3">
    <location>
        <position position="8"/>
    </location>
</feature>
<reference evidence="5" key="1">
    <citation type="submission" date="2021-07" db="EMBL/GenBank/DDBJ databases">
        <title>Pseudohoeflea marina sp. nov. a polyhydroxyalcanoate-producing bacterium.</title>
        <authorList>
            <person name="Zheng W."/>
            <person name="Yu S."/>
            <person name="Huang Y."/>
        </authorList>
    </citation>
    <scope>NUCLEOTIDE SEQUENCE</scope>
    <source>
        <strain evidence="5">DP4N28-3</strain>
    </source>
</reference>
<evidence type="ECO:0000256" key="1">
    <source>
        <dbReference type="ARBA" id="ARBA00023125"/>
    </source>
</evidence>
<evidence type="ECO:0000256" key="3">
    <source>
        <dbReference type="PROSITE-ProRule" id="PRU10137"/>
    </source>
</evidence>
<protein>
    <submittedName>
        <fullName evidence="5">Recombinase family protein</fullName>
    </submittedName>
</protein>
<comment type="caution">
    <text evidence="5">The sequence shown here is derived from an EMBL/GenBank/DDBJ whole genome shotgun (WGS) entry which is preliminary data.</text>
</comment>
<name>A0ABS6WTG5_9HYPH</name>
<dbReference type="PROSITE" id="PS51736">
    <property type="entry name" value="RECOMBINASES_3"/>
    <property type="match status" value="1"/>
</dbReference>
<keyword evidence="1" id="KW-0238">DNA-binding</keyword>